<dbReference type="Proteomes" id="UP000297245">
    <property type="component" value="Unassembled WGS sequence"/>
</dbReference>
<keyword evidence="2" id="KW-0812">Transmembrane</keyword>
<dbReference type="EMBL" id="ML179057">
    <property type="protein sequence ID" value="THV04297.1"/>
    <property type="molecule type" value="Genomic_DNA"/>
</dbReference>
<evidence type="ECO:0000313" key="3">
    <source>
        <dbReference type="EMBL" id="THV04297.1"/>
    </source>
</evidence>
<evidence type="ECO:0000256" key="1">
    <source>
        <dbReference type="SAM" id="MobiDB-lite"/>
    </source>
</evidence>
<name>A0A4S8MMZ6_DENBC</name>
<accession>A0A4S8MMZ6</accession>
<evidence type="ECO:0000313" key="4">
    <source>
        <dbReference type="Proteomes" id="UP000297245"/>
    </source>
</evidence>
<feature type="transmembrane region" description="Helical" evidence="2">
    <location>
        <begin position="232"/>
        <end position="251"/>
    </location>
</feature>
<keyword evidence="2" id="KW-0472">Membrane</keyword>
<dbReference type="OrthoDB" id="2928561at2759"/>
<evidence type="ECO:0000256" key="2">
    <source>
        <dbReference type="SAM" id="Phobius"/>
    </source>
</evidence>
<organism evidence="3 4">
    <name type="scientific">Dendrothele bispora (strain CBS 962.96)</name>
    <dbReference type="NCBI Taxonomy" id="1314807"/>
    <lineage>
        <taxon>Eukaryota</taxon>
        <taxon>Fungi</taxon>
        <taxon>Dikarya</taxon>
        <taxon>Basidiomycota</taxon>
        <taxon>Agaricomycotina</taxon>
        <taxon>Agaricomycetes</taxon>
        <taxon>Agaricomycetidae</taxon>
        <taxon>Agaricales</taxon>
        <taxon>Agaricales incertae sedis</taxon>
        <taxon>Dendrothele</taxon>
    </lineage>
</organism>
<dbReference type="AlphaFoldDB" id="A0A4S8MMZ6"/>
<reference evidence="3 4" key="1">
    <citation type="journal article" date="2019" name="Nat. Ecol. Evol.">
        <title>Megaphylogeny resolves global patterns of mushroom evolution.</title>
        <authorList>
            <person name="Varga T."/>
            <person name="Krizsan K."/>
            <person name="Foldi C."/>
            <person name="Dima B."/>
            <person name="Sanchez-Garcia M."/>
            <person name="Sanchez-Ramirez S."/>
            <person name="Szollosi G.J."/>
            <person name="Szarkandi J.G."/>
            <person name="Papp V."/>
            <person name="Albert L."/>
            <person name="Andreopoulos W."/>
            <person name="Angelini C."/>
            <person name="Antonin V."/>
            <person name="Barry K.W."/>
            <person name="Bougher N.L."/>
            <person name="Buchanan P."/>
            <person name="Buyck B."/>
            <person name="Bense V."/>
            <person name="Catcheside P."/>
            <person name="Chovatia M."/>
            <person name="Cooper J."/>
            <person name="Damon W."/>
            <person name="Desjardin D."/>
            <person name="Finy P."/>
            <person name="Geml J."/>
            <person name="Haridas S."/>
            <person name="Hughes K."/>
            <person name="Justo A."/>
            <person name="Karasinski D."/>
            <person name="Kautmanova I."/>
            <person name="Kiss B."/>
            <person name="Kocsube S."/>
            <person name="Kotiranta H."/>
            <person name="LaButti K.M."/>
            <person name="Lechner B.E."/>
            <person name="Liimatainen K."/>
            <person name="Lipzen A."/>
            <person name="Lukacs Z."/>
            <person name="Mihaltcheva S."/>
            <person name="Morgado L.N."/>
            <person name="Niskanen T."/>
            <person name="Noordeloos M.E."/>
            <person name="Ohm R.A."/>
            <person name="Ortiz-Santana B."/>
            <person name="Ovrebo C."/>
            <person name="Racz N."/>
            <person name="Riley R."/>
            <person name="Savchenko A."/>
            <person name="Shiryaev A."/>
            <person name="Soop K."/>
            <person name="Spirin V."/>
            <person name="Szebenyi C."/>
            <person name="Tomsovsky M."/>
            <person name="Tulloss R.E."/>
            <person name="Uehling J."/>
            <person name="Grigoriev I.V."/>
            <person name="Vagvolgyi C."/>
            <person name="Papp T."/>
            <person name="Martin F.M."/>
            <person name="Miettinen O."/>
            <person name="Hibbett D.S."/>
            <person name="Nagy L.G."/>
        </authorList>
    </citation>
    <scope>NUCLEOTIDE SEQUENCE [LARGE SCALE GENOMIC DNA]</scope>
    <source>
        <strain evidence="3 4">CBS 962.96</strain>
    </source>
</reference>
<sequence>MVEKLKNWLDTAHPACNPGRGGGSSSCFMDTPDDIIEDFKNWLDTAHPTYNPGHGGRMDTLADFLEEIMSWLDDLYAMDNRLGYPPWTYFLLYWIACIDKTITGHDHDTVVNIDLDLYSPRAGAERPDSSSQQYGSTSERYTEQDNRRIERNVENVGTYYEGSYTEIKIVNNNGNLKAFCTGGLLTGSGFYVGHSTTIQVEVPVNTYELEPVLLGNNALAVIYPRSMDQVPAFLLTFMIVPTVMGNLFSFIRHTIFGRVS</sequence>
<keyword evidence="4" id="KW-1185">Reference proteome</keyword>
<gene>
    <name evidence="3" type="ORF">K435DRAFT_835415</name>
</gene>
<proteinExistence type="predicted"/>
<feature type="compositionally biased region" description="Polar residues" evidence="1">
    <location>
        <begin position="129"/>
        <end position="139"/>
    </location>
</feature>
<keyword evidence="2" id="KW-1133">Transmembrane helix</keyword>
<protein>
    <submittedName>
        <fullName evidence="3">Uncharacterized protein</fullName>
    </submittedName>
</protein>
<feature type="region of interest" description="Disordered" evidence="1">
    <location>
        <begin position="122"/>
        <end position="146"/>
    </location>
</feature>